<dbReference type="EMBL" id="JAEFCI010007770">
    <property type="protein sequence ID" value="KAG5458879.1"/>
    <property type="molecule type" value="Genomic_DNA"/>
</dbReference>
<feature type="region of interest" description="Disordered" evidence="1">
    <location>
        <begin position="1"/>
        <end position="70"/>
    </location>
</feature>
<accession>A0A8H7ZSZ9</accession>
<reference evidence="2 3" key="1">
    <citation type="journal article" name="Sci. Rep.">
        <title>Genome-scale phylogenetic analyses confirm Olpidium as the closest living zoosporic fungus to the non-flagellated, terrestrial fungi.</title>
        <authorList>
            <person name="Chang Y."/>
            <person name="Rochon D."/>
            <person name="Sekimoto S."/>
            <person name="Wang Y."/>
            <person name="Chovatia M."/>
            <person name="Sandor L."/>
            <person name="Salamov A."/>
            <person name="Grigoriev I.V."/>
            <person name="Stajich J.E."/>
            <person name="Spatafora J.W."/>
        </authorList>
    </citation>
    <scope>NUCLEOTIDE SEQUENCE [LARGE SCALE GENOMIC DNA]</scope>
    <source>
        <strain evidence="2">S191</strain>
    </source>
</reference>
<organism evidence="2 3">
    <name type="scientific">Olpidium bornovanus</name>
    <dbReference type="NCBI Taxonomy" id="278681"/>
    <lineage>
        <taxon>Eukaryota</taxon>
        <taxon>Fungi</taxon>
        <taxon>Fungi incertae sedis</taxon>
        <taxon>Olpidiomycota</taxon>
        <taxon>Olpidiomycotina</taxon>
        <taxon>Olpidiomycetes</taxon>
        <taxon>Olpidiales</taxon>
        <taxon>Olpidiaceae</taxon>
        <taxon>Olpidium</taxon>
    </lineage>
</organism>
<gene>
    <name evidence="2" type="ORF">BJ554DRAFT_815</name>
</gene>
<feature type="compositionally biased region" description="Low complexity" evidence="1">
    <location>
        <begin position="38"/>
        <end position="70"/>
    </location>
</feature>
<evidence type="ECO:0000313" key="2">
    <source>
        <dbReference type="EMBL" id="KAG5458879.1"/>
    </source>
</evidence>
<keyword evidence="3" id="KW-1185">Reference proteome</keyword>
<dbReference type="Proteomes" id="UP000673691">
    <property type="component" value="Unassembled WGS sequence"/>
</dbReference>
<feature type="compositionally biased region" description="Low complexity" evidence="1">
    <location>
        <begin position="12"/>
        <end position="27"/>
    </location>
</feature>
<dbReference type="AlphaFoldDB" id="A0A8H7ZSZ9"/>
<evidence type="ECO:0000256" key="1">
    <source>
        <dbReference type="SAM" id="MobiDB-lite"/>
    </source>
</evidence>
<evidence type="ECO:0000313" key="3">
    <source>
        <dbReference type="Proteomes" id="UP000673691"/>
    </source>
</evidence>
<protein>
    <submittedName>
        <fullName evidence="2">Uncharacterized protein</fullName>
    </submittedName>
</protein>
<proteinExistence type="predicted"/>
<feature type="compositionally biased region" description="Basic residues" evidence="1">
    <location>
        <begin position="1"/>
        <end position="10"/>
    </location>
</feature>
<comment type="caution">
    <text evidence="2">The sequence shown here is derived from an EMBL/GenBank/DDBJ whole genome shotgun (WGS) entry which is preliminary data.</text>
</comment>
<sequence length="70" mass="7061">MASVPKKRGKGSASARARVHSAASEVATFWRSKRSAGRRAATAGAGHTGRPPRSPPLLGSPAPSSVAANL</sequence>
<name>A0A8H7ZSZ9_9FUNG</name>